<organism evidence="2">
    <name type="scientific">Anopheles darlingi</name>
    <name type="common">Mosquito</name>
    <dbReference type="NCBI Taxonomy" id="43151"/>
    <lineage>
        <taxon>Eukaryota</taxon>
        <taxon>Metazoa</taxon>
        <taxon>Ecdysozoa</taxon>
        <taxon>Arthropoda</taxon>
        <taxon>Hexapoda</taxon>
        <taxon>Insecta</taxon>
        <taxon>Pterygota</taxon>
        <taxon>Neoptera</taxon>
        <taxon>Endopterygota</taxon>
        <taxon>Diptera</taxon>
        <taxon>Nematocera</taxon>
        <taxon>Culicoidea</taxon>
        <taxon>Culicidae</taxon>
        <taxon>Anophelinae</taxon>
        <taxon>Anopheles</taxon>
    </lineage>
</organism>
<reference evidence="2" key="1">
    <citation type="submission" date="2018-01" db="EMBL/GenBank/DDBJ databases">
        <title>An insight into the sialome of Amazonian anophelines.</title>
        <authorList>
            <person name="Ribeiro J.M."/>
            <person name="Scarpassa V."/>
            <person name="Calvo E."/>
        </authorList>
    </citation>
    <scope>NUCLEOTIDE SEQUENCE</scope>
</reference>
<name>A0A2M4DLQ6_ANODA</name>
<keyword evidence="1" id="KW-1133">Transmembrane helix</keyword>
<sequence length="101" mass="11369">MTHRHLGVLFMLHSVLVVFVFFFRVSSIHAPPQVPISQPKGVESSKCRGGGSVWYGLITRGALYAFQYARSLTHKRTHARTHGDETYAFTLMQRGAPWAPL</sequence>
<evidence type="ECO:0000256" key="1">
    <source>
        <dbReference type="SAM" id="Phobius"/>
    </source>
</evidence>
<feature type="transmembrane region" description="Helical" evidence="1">
    <location>
        <begin position="6"/>
        <end position="23"/>
    </location>
</feature>
<keyword evidence="1" id="KW-0812">Transmembrane</keyword>
<evidence type="ECO:0000313" key="2">
    <source>
        <dbReference type="EMBL" id="MBW78490.1"/>
    </source>
</evidence>
<dbReference type="EMBL" id="GGFL01014312">
    <property type="protein sequence ID" value="MBW78490.1"/>
    <property type="molecule type" value="Transcribed_RNA"/>
</dbReference>
<accession>A0A2M4DLQ6</accession>
<proteinExistence type="predicted"/>
<keyword evidence="1" id="KW-0472">Membrane</keyword>
<dbReference type="AlphaFoldDB" id="A0A2M4DLQ6"/>
<protein>
    <submittedName>
        <fullName evidence="2">Putative secreted protein</fullName>
    </submittedName>
</protein>